<dbReference type="InParanoid" id="A0A7R8V2V5"/>
<dbReference type="Proteomes" id="UP000594454">
    <property type="component" value="Chromosome 5"/>
</dbReference>
<evidence type="ECO:0000256" key="1">
    <source>
        <dbReference type="SAM" id="MobiDB-lite"/>
    </source>
</evidence>
<feature type="region of interest" description="Disordered" evidence="1">
    <location>
        <begin position="47"/>
        <end position="74"/>
    </location>
</feature>
<evidence type="ECO:0000313" key="2">
    <source>
        <dbReference type="EMBL" id="CAD7090987.1"/>
    </source>
</evidence>
<sequence length="74" mass="8126">MSGILLKVEDEFTYEVRKYCKSIKADCELLLRSQKDESHQLNQTIKAGLADPAGTGTASQEARKKDKVSVALIG</sequence>
<keyword evidence="3" id="KW-1185">Reference proteome</keyword>
<accession>A0A7R8V2V5</accession>
<name>A0A7R8V2V5_HERIL</name>
<evidence type="ECO:0000313" key="3">
    <source>
        <dbReference type="Proteomes" id="UP000594454"/>
    </source>
</evidence>
<protein>
    <submittedName>
        <fullName evidence="2">Uncharacterized protein</fullName>
    </submittedName>
</protein>
<organism evidence="2 3">
    <name type="scientific">Hermetia illucens</name>
    <name type="common">Black soldier fly</name>
    <dbReference type="NCBI Taxonomy" id="343691"/>
    <lineage>
        <taxon>Eukaryota</taxon>
        <taxon>Metazoa</taxon>
        <taxon>Ecdysozoa</taxon>
        <taxon>Arthropoda</taxon>
        <taxon>Hexapoda</taxon>
        <taxon>Insecta</taxon>
        <taxon>Pterygota</taxon>
        <taxon>Neoptera</taxon>
        <taxon>Endopterygota</taxon>
        <taxon>Diptera</taxon>
        <taxon>Brachycera</taxon>
        <taxon>Stratiomyomorpha</taxon>
        <taxon>Stratiomyidae</taxon>
        <taxon>Hermetiinae</taxon>
        <taxon>Hermetia</taxon>
    </lineage>
</organism>
<dbReference type="EMBL" id="LR899013">
    <property type="protein sequence ID" value="CAD7090987.1"/>
    <property type="molecule type" value="Genomic_DNA"/>
</dbReference>
<reference evidence="2 3" key="1">
    <citation type="submission" date="2020-11" db="EMBL/GenBank/DDBJ databases">
        <authorList>
            <person name="Wallbank WR R."/>
            <person name="Pardo Diaz C."/>
            <person name="Kozak K."/>
            <person name="Martin S."/>
            <person name="Jiggins C."/>
            <person name="Moest M."/>
            <person name="Warren A I."/>
            <person name="Generalovic N T."/>
            <person name="Byers J.R.P. K."/>
            <person name="Montejo-Kovacevich G."/>
            <person name="Yen C E."/>
        </authorList>
    </citation>
    <scope>NUCLEOTIDE SEQUENCE [LARGE SCALE GENOMIC DNA]</scope>
</reference>
<gene>
    <name evidence="2" type="ORF">HERILL_LOCUS13439</name>
</gene>
<proteinExistence type="predicted"/>
<dbReference type="AlphaFoldDB" id="A0A7R8V2V5"/>